<name>C7LYQ5_ACIFD</name>
<gene>
    <name evidence="8" type="ordered locus">Afer_0918</name>
</gene>
<dbReference type="SUPFAM" id="SSF52540">
    <property type="entry name" value="P-loop containing nucleoside triphosphate hydrolases"/>
    <property type="match status" value="1"/>
</dbReference>
<dbReference type="InterPro" id="IPR012961">
    <property type="entry name" value="Ski2/MTR4_C"/>
</dbReference>
<keyword evidence="9" id="KW-1185">Reference proteome</keyword>
<dbReference type="Pfam" id="PF08148">
    <property type="entry name" value="DSHCT"/>
    <property type="match status" value="1"/>
</dbReference>
<feature type="domain" description="Helicase C-terminal" evidence="7">
    <location>
        <begin position="233"/>
        <end position="433"/>
    </location>
</feature>
<dbReference type="STRING" id="525909.Afer_0918"/>
<dbReference type="SMART" id="SM00490">
    <property type="entry name" value="HELICc"/>
    <property type="match status" value="1"/>
</dbReference>
<dbReference type="PANTHER" id="PTHR12131">
    <property type="entry name" value="ATP-DEPENDENT RNA AND DNA HELICASE"/>
    <property type="match status" value="1"/>
</dbReference>
<dbReference type="Gene3D" id="1.10.3380.30">
    <property type="match status" value="1"/>
</dbReference>
<dbReference type="InterPro" id="IPR011545">
    <property type="entry name" value="DEAD/DEAH_box_helicase_dom"/>
</dbReference>
<dbReference type="InterPro" id="IPR027417">
    <property type="entry name" value="P-loop_NTPase"/>
</dbReference>
<dbReference type="Pfam" id="PF00270">
    <property type="entry name" value="DEAD"/>
    <property type="match status" value="1"/>
</dbReference>
<dbReference type="PROSITE" id="PS51192">
    <property type="entry name" value="HELICASE_ATP_BIND_1"/>
    <property type="match status" value="1"/>
</dbReference>
<evidence type="ECO:0000313" key="8">
    <source>
        <dbReference type="EMBL" id="ACU53863.1"/>
    </source>
</evidence>
<sequence>MDRFQDEALEALDEGSSVLVSAPTGSGKTIVALYGMAQALRQGRRAFYTSPLKALSNQKYHELARFFGPQHVGLLTGDTTLNPDAPAVVMTTEVLRNMIYASPAAIDDVDVVVLDEVHYLQNPYRGSVWEEVIIHLPRRVRLVSLSATVSNVAEFAGWLAAVRGTTRVVEATHRPVPLEHRYLYTPRRSETPVAIPVLVGGRENPQGAQLDPPWLARSRYRDGLRARTVHRIELVEFLAHEGDLPAIVFIFSRAGCERARDEVVASGIRLTTAAERVAIRRIVDERLDGLAERDLAAVGFAPFLAGLEAGIAPHHAGMIPPFREVVEACFERALVKVVFATETLSLGINMPARSVVIERLVKFDGESHQLLKPGEYTQFAGRAGRRGIDERGTSYVVWGPQVAFSDVAHVVRADFYPITSSFRPTYNMAANLVKRYTPERAAELLDLSFAQYQRDAEVVRRQARLRAGNEDVVAATTQPERAEWIEPGRVVSVPSERGGAERALLLITRVSQRRGGGLRISASSESGRVYRLDEGHVASMRPKGKVRLRAVHGSRDQGIAMAWARIRARRQQARELGEPSKAFLDERARGRRTDAPAPSPRSRELLSEQLERVRTVLERFGFAEGWSLTQRGERLTKVYVETDLAVVRFLHDAEIDGVGPAEFAAIASWFVFEPRPHSPRSGPWPASAAMARLYERAEALMQEQWAAESSLRLPRSRGPEPGISRALWRWARGEPLGAVLATDEMAPGDFVRVVKQVADLLRQIAVAWDDDVVSSLARRAEAAVVRGVVALSSEVVAEDPERMPHGVLELDERPA</sequence>
<evidence type="ECO:0000256" key="2">
    <source>
        <dbReference type="ARBA" id="ARBA00022801"/>
    </source>
</evidence>
<dbReference type="InterPro" id="IPR001650">
    <property type="entry name" value="Helicase_C-like"/>
</dbReference>
<feature type="domain" description="Helicase ATP-binding" evidence="6">
    <location>
        <begin position="9"/>
        <end position="167"/>
    </location>
</feature>
<dbReference type="GO" id="GO:0070478">
    <property type="term" value="P:nuclear-transcribed mRNA catabolic process, 3'-5' exonucleolytic nonsense-mediated decay"/>
    <property type="evidence" value="ECO:0007669"/>
    <property type="project" value="TreeGrafter"/>
</dbReference>
<feature type="compositionally biased region" description="Basic and acidic residues" evidence="5">
    <location>
        <begin position="572"/>
        <end position="594"/>
    </location>
</feature>
<dbReference type="GO" id="GO:0005524">
    <property type="term" value="F:ATP binding"/>
    <property type="evidence" value="ECO:0007669"/>
    <property type="project" value="UniProtKB-KW"/>
</dbReference>
<dbReference type="GO" id="GO:0004386">
    <property type="term" value="F:helicase activity"/>
    <property type="evidence" value="ECO:0007669"/>
    <property type="project" value="UniProtKB-KW"/>
</dbReference>
<evidence type="ECO:0000256" key="1">
    <source>
        <dbReference type="ARBA" id="ARBA00022741"/>
    </source>
</evidence>
<evidence type="ECO:0000313" key="9">
    <source>
        <dbReference type="Proteomes" id="UP000000771"/>
    </source>
</evidence>
<dbReference type="RefSeq" id="WP_015798352.1">
    <property type="nucleotide sequence ID" value="NC_013124.1"/>
</dbReference>
<dbReference type="CDD" id="cd18795">
    <property type="entry name" value="SF2_C_Ski2"/>
    <property type="match status" value="1"/>
</dbReference>
<dbReference type="AlphaFoldDB" id="C7LYQ5"/>
<organism evidence="8 9">
    <name type="scientific">Acidimicrobium ferrooxidans (strain DSM 10331 / JCM 15462 / NBRC 103882 / ICP)</name>
    <dbReference type="NCBI Taxonomy" id="525909"/>
    <lineage>
        <taxon>Bacteria</taxon>
        <taxon>Bacillati</taxon>
        <taxon>Actinomycetota</taxon>
        <taxon>Acidimicrobiia</taxon>
        <taxon>Acidimicrobiales</taxon>
        <taxon>Acidimicrobiaceae</taxon>
        <taxon>Acidimicrobium</taxon>
    </lineage>
</organism>
<dbReference type="HOGENOM" id="CLU_002902_4_1_11"/>
<proteinExistence type="predicted"/>
<dbReference type="PROSITE" id="PS51194">
    <property type="entry name" value="HELICASE_CTER"/>
    <property type="match status" value="1"/>
</dbReference>
<dbReference type="EMBL" id="CP001631">
    <property type="protein sequence ID" value="ACU53863.1"/>
    <property type="molecule type" value="Genomic_DNA"/>
</dbReference>
<dbReference type="Gene3D" id="3.40.50.300">
    <property type="entry name" value="P-loop containing nucleotide triphosphate hydrolases"/>
    <property type="match status" value="2"/>
</dbReference>
<dbReference type="SMART" id="SM00487">
    <property type="entry name" value="DEXDc"/>
    <property type="match status" value="1"/>
</dbReference>
<dbReference type="GO" id="GO:0016787">
    <property type="term" value="F:hydrolase activity"/>
    <property type="evidence" value="ECO:0007669"/>
    <property type="project" value="UniProtKB-KW"/>
</dbReference>
<accession>C7LYQ5</accession>
<dbReference type="SMART" id="SM01142">
    <property type="entry name" value="DSHCT"/>
    <property type="match status" value="1"/>
</dbReference>
<keyword evidence="4" id="KW-0067">ATP-binding</keyword>
<dbReference type="KEGG" id="afo:Afer_0918"/>
<evidence type="ECO:0000256" key="4">
    <source>
        <dbReference type="ARBA" id="ARBA00022840"/>
    </source>
</evidence>
<dbReference type="OrthoDB" id="3229913at2"/>
<dbReference type="PANTHER" id="PTHR12131:SF1">
    <property type="entry name" value="ATP-DEPENDENT RNA HELICASE SUPV3L1, MITOCHONDRIAL-RELATED"/>
    <property type="match status" value="1"/>
</dbReference>
<dbReference type="Pfam" id="PF00271">
    <property type="entry name" value="Helicase_C"/>
    <property type="match status" value="1"/>
</dbReference>
<dbReference type="Proteomes" id="UP000000771">
    <property type="component" value="Chromosome"/>
</dbReference>
<dbReference type="eggNOG" id="COG4581">
    <property type="taxonomic scope" value="Bacteria"/>
</dbReference>
<keyword evidence="1" id="KW-0547">Nucleotide-binding</keyword>
<protein>
    <submittedName>
        <fullName evidence="8">DEAD/DEAH box helicase domain protein</fullName>
    </submittedName>
</protein>
<evidence type="ECO:0000256" key="3">
    <source>
        <dbReference type="ARBA" id="ARBA00022806"/>
    </source>
</evidence>
<keyword evidence="3 8" id="KW-0347">Helicase</keyword>
<keyword evidence="2" id="KW-0378">Hydrolase</keyword>
<dbReference type="GO" id="GO:0003676">
    <property type="term" value="F:nucleic acid binding"/>
    <property type="evidence" value="ECO:0007669"/>
    <property type="project" value="InterPro"/>
</dbReference>
<evidence type="ECO:0000259" key="7">
    <source>
        <dbReference type="PROSITE" id="PS51194"/>
    </source>
</evidence>
<feature type="region of interest" description="Disordered" evidence="5">
    <location>
        <begin position="572"/>
        <end position="603"/>
    </location>
</feature>
<evidence type="ECO:0000256" key="5">
    <source>
        <dbReference type="SAM" id="MobiDB-lite"/>
    </source>
</evidence>
<dbReference type="GO" id="GO:0055087">
    <property type="term" value="C:Ski complex"/>
    <property type="evidence" value="ECO:0007669"/>
    <property type="project" value="TreeGrafter"/>
</dbReference>
<reference evidence="8 9" key="1">
    <citation type="journal article" date="2009" name="Stand. Genomic Sci.">
        <title>Complete genome sequence of Acidimicrobium ferrooxidans type strain (ICP).</title>
        <authorList>
            <person name="Clum A."/>
            <person name="Nolan M."/>
            <person name="Lang E."/>
            <person name="Glavina Del Rio T."/>
            <person name="Tice H."/>
            <person name="Copeland A."/>
            <person name="Cheng J.F."/>
            <person name="Lucas S."/>
            <person name="Chen F."/>
            <person name="Bruce D."/>
            <person name="Goodwin L."/>
            <person name="Pitluck S."/>
            <person name="Ivanova N."/>
            <person name="Mavrommatis K."/>
            <person name="Mikhailova N."/>
            <person name="Pati A."/>
            <person name="Chen A."/>
            <person name="Palaniappan K."/>
            <person name="Goker M."/>
            <person name="Spring S."/>
            <person name="Land M."/>
            <person name="Hauser L."/>
            <person name="Chang Y.J."/>
            <person name="Jeffries C.C."/>
            <person name="Chain P."/>
            <person name="Bristow J."/>
            <person name="Eisen J.A."/>
            <person name="Markowitz V."/>
            <person name="Hugenholtz P."/>
            <person name="Kyrpides N.C."/>
            <person name="Klenk H.P."/>
            <person name="Lapidus A."/>
        </authorList>
    </citation>
    <scope>NUCLEOTIDE SEQUENCE [LARGE SCALE GENOMIC DNA]</scope>
    <source>
        <strain evidence="9">DSM 10331 / JCM 15462 / NBRC 103882 / ICP</strain>
    </source>
</reference>
<dbReference type="InterPro" id="IPR050699">
    <property type="entry name" value="RNA-DNA_Helicase"/>
</dbReference>
<evidence type="ECO:0000259" key="6">
    <source>
        <dbReference type="PROSITE" id="PS51192"/>
    </source>
</evidence>
<dbReference type="InterPro" id="IPR014001">
    <property type="entry name" value="Helicase_ATP-bd"/>
</dbReference>